<dbReference type="CDD" id="cd09024">
    <property type="entry name" value="Aldose_epim_lacX"/>
    <property type="match status" value="1"/>
</dbReference>
<accession>A0ABY7ADI6</accession>
<dbReference type="PANTHER" id="PTHR11122">
    <property type="entry name" value="APOSPORY-ASSOCIATED PROTEIN C-RELATED"/>
    <property type="match status" value="1"/>
</dbReference>
<dbReference type="PANTHER" id="PTHR11122:SF13">
    <property type="entry name" value="GLUCOSE-6-PHOSPHATE 1-EPIMERASE"/>
    <property type="match status" value="1"/>
</dbReference>
<proteinExistence type="predicted"/>
<sequence>MDYVLKNQHLTVTFTKKGGALTSIKNEAGLEYLWQGDPKYWSGQAPVLFPICGSLRDERAVTKSGKEVRMPRHGIVRKEEFELESFTDDDITFSISSTPHMLDQYPFPFVLTITYLLKNNEVTVRYGIKNTGTEDMPCFIGGHPAFRCPLEPGEAYEEYEILFEKEEEASNPTPDTRTGLIDMENRTFLSWNKRNLPLSHQLFEQDSVIFDRISSRKVTLRHKEKKQGVELSFDGFPYLVIWSSANHGPFVALEPWTGLSTCSDEDDVLEHKRNHMSLKPGEEKQLEYKISII</sequence>
<name>A0ABY7ADI6_9FIRM</name>
<protein>
    <submittedName>
        <fullName evidence="1">Aldose 1-epimerase family protein</fullName>
    </submittedName>
</protein>
<evidence type="ECO:0000313" key="1">
    <source>
        <dbReference type="EMBL" id="WAJ24400.1"/>
    </source>
</evidence>
<dbReference type="Proteomes" id="UP001163115">
    <property type="component" value="Chromosome"/>
</dbReference>
<keyword evidence="2" id="KW-1185">Reference proteome</keyword>
<dbReference type="Pfam" id="PF01263">
    <property type="entry name" value="Aldose_epim"/>
    <property type="match status" value="1"/>
</dbReference>
<dbReference type="EMBL" id="CP113524">
    <property type="protein sequence ID" value="WAJ24400.1"/>
    <property type="molecule type" value="Genomic_DNA"/>
</dbReference>
<dbReference type="Gene3D" id="2.70.98.10">
    <property type="match status" value="1"/>
</dbReference>
<reference evidence="1" key="1">
    <citation type="submission" date="2022-11" db="EMBL/GenBank/DDBJ databases">
        <title>Lacrimispora xylanolytica sy1, complete genome.</title>
        <authorList>
            <person name="Choi S."/>
        </authorList>
    </citation>
    <scope>NUCLEOTIDE SEQUENCE</scope>
    <source>
        <strain evidence="1">Sy1</strain>
    </source>
</reference>
<dbReference type="InterPro" id="IPR008183">
    <property type="entry name" value="Aldose_1/G6P_1-epimerase"/>
</dbReference>
<dbReference type="InterPro" id="IPR014718">
    <property type="entry name" value="GH-type_carb-bd"/>
</dbReference>
<dbReference type="InterPro" id="IPR037481">
    <property type="entry name" value="LacX"/>
</dbReference>
<evidence type="ECO:0000313" key="2">
    <source>
        <dbReference type="Proteomes" id="UP001163115"/>
    </source>
</evidence>
<organism evidence="1 2">
    <name type="scientific">Lacrimispora xylanolytica</name>
    <dbReference type="NCBI Taxonomy" id="29375"/>
    <lineage>
        <taxon>Bacteria</taxon>
        <taxon>Bacillati</taxon>
        <taxon>Bacillota</taxon>
        <taxon>Clostridia</taxon>
        <taxon>Lachnospirales</taxon>
        <taxon>Lachnospiraceae</taxon>
        <taxon>Lacrimispora</taxon>
    </lineage>
</organism>
<dbReference type="SUPFAM" id="SSF74650">
    <property type="entry name" value="Galactose mutarotase-like"/>
    <property type="match status" value="1"/>
</dbReference>
<gene>
    <name evidence="1" type="ORF">OW255_02430</name>
</gene>
<dbReference type="RefSeq" id="WP_268115514.1">
    <property type="nucleotide sequence ID" value="NZ_CP113524.1"/>
</dbReference>
<dbReference type="InterPro" id="IPR011013">
    <property type="entry name" value="Gal_mutarotase_sf_dom"/>
</dbReference>